<evidence type="ECO:0000259" key="4">
    <source>
        <dbReference type="Pfam" id="PF16363"/>
    </source>
</evidence>
<reference evidence="5 6" key="1">
    <citation type="journal article" date="2015" name="Genome Biol. Evol.">
        <title>Comparative Genomics of a Bacterivorous Green Alga Reveals Evolutionary Causalities and Consequences of Phago-Mixotrophic Mode of Nutrition.</title>
        <authorList>
            <person name="Burns J.A."/>
            <person name="Paasch A."/>
            <person name="Narechania A."/>
            <person name="Kim E."/>
        </authorList>
    </citation>
    <scope>NUCLEOTIDE SEQUENCE [LARGE SCALE GENOMIC DNA]</scope>
    <source>
        <strain evidence="5 6">PLY_AMNH</strain>
    </source>
</reference>
<name>A0AAE0G4E4_9CHLO</name>
<evidence type="ECO:0000313" key="5">
    <source>
        <dbReference type="EMBL" id="KAK3271375.1"/>
    </source>
</evidence>
<keyword evidence="3" id="KW-0456">Lyase</keyword>
<feature type="domain" description="NAD(P)-binding" evidence="4">
    <location>
        <begin position="10"/>
        <end position="315"/>
    </location>
</feature>
<dbReference type="GO" id="GO:0009225">
    <property type="term" value="P:nucleotide-sugar metabolic process"/>
    <property type="evidence" value="ECO:0007669"/>
    <property type="project" value="InterPro"/>
</dbReference>
<comment type="cofactor">
    <cofactor evidence="1">
        <name>NAD(+)</name>
        <dbReference type="ChEBI" id="CHEBI:57540"/>
    </cofactor>
</comment>
<dbReference type="AlphaFoldDB" id="A0AAE0G4E4"/>
<dbReference type="NCBIfam" id="TIGR01181">
    <property type="entry name" value="dTDP_gluc_dehyt"/>
    <property type="match status" value="1"/>
</dbReference>
<sequence>MADYVPQNILLTGGAGFICSHVVLRLVRAYPQYKIVVLDKLDYCASLNNLASVKDCPNFKFIKGDICSSDLVNFILTAENIDTIMHFAAQTHVDNSFGNSFEFTKNNILGTHVLLESAKIHGGIKRFIHVSTDEVYGETSVGSATGNFEHNSLEPTNPYSATKAGAEMLVKAYQTSYNLPCIVTRGNNVYGPHQFPEKLIPKFVLLAQRGKKLPIHGDGSNTRSYMFVEDVAEAFEAVLHKGELGTVYNIGTQRERTVRDVAESICKHFSIEPSDAIHYVENRPFNDLRYYLDNSKLRGLGWEERTEWEDGIKRTIDWFQENGESWWGGDISHALIAHPRAGTPAT</sequence>
<evidence type="ECO:0000256" key="1">
    <source>
        <dbReference type="ARBA" id="ARBA00001911"/>
    </source>
</evidence>
<dbReference type="InterPro" id="IPR036291">
    <property type="entry name" value="NAD(P)-bd_dom_sf"/>
</dbReference>
<dbReference type="Pfam" id="PF16363">
    <property type="entry name" value="GDP_Man_Dehyd"/>
    <property type="match status" value="1"/>
</dbReference>
<dbReference type="Gene3D" id="3.90.25.10">
    <property type="entry name" value="UDP-galactose 4-epimerase, domain 1"/>
    <property type="match status" value="1"/>
</dbReference>
<organism evidence="5 6">
    <name type="scientific">Cymbomonas tetramitiformis</name>
    <dbReference type="NCBI Taxonomy" id="36881"/>
    <lineage>
        <taxon>Eukaryota</taxon>
        <taxon>Viridiplantae</taxon>
        <taxon>Chlorophyta</taxon>
        <taxon>Pyramimonadophyceae</taxon>
        <taxon>Pyramimonadales</taxon>
        <taxon>Pyramimonadaceae</taxon>
        <taxon>Cymbomonas</taxon>
    </lineage>
</organism>
<dbReference type="GO" id="GO:0008460">
    <property type="term" value="F:dTDP-glucose 4,6-dehydratase activity"/>
    <property type="evidence" value="ECO:0007669"/>
    <property type="project" value="InterPro"/>
</dbReference>
<dbReference type="EMBL" id="LGRX02009801">
    <property type="protein sequence ID" value="KAK3271375.1"/>
    <property type="molecule type" value="Genomic_DNA"/>
</dbReference>
<evidence type="ECO:0000256" key="2">
    <source>
        <dbReference type="ARBA" id="ARBA00023027"/>
    </source>
</evidence>
<evidence type="ECO:0000313" key="6">
    <source>
        <dbReference type="Proteomes" id="UP001190700"/>
    </source>
</evidence>
<gene>
    <name evidence="5" type="ORF">CYMTET_20269</name>
</gene>
<keyword evidence="6" id="KW-1185">Reference proteome</keyword>
<dbReference type="InterPro" id="IPR005888">
    <property type="entry name" value="dTDP_Gluc_deHydtase"/>
</dbReference>
<comment type="caution">
    <text evidence="5">The sequence shown here is derived from an EMBL/GenBank/DDBJ whole genome shotgun (WGS) entry which is preliminary data.</text>
</comment>
<dbReference type="PANTHER" id="PTHR43000">
    <property type="entry name" value="DTDP-D-GLUCOSE 4,6-DEHYDRATASE-RELATED"/>
    <property type="match status" value="1"/>
</dbReference>
<accession>A0AAE0G4E4</accession>
<protein>
    <submittedName>
        <fullName evidence="5">Rhm1-like protein, variant 2</fullName>
    </submittedName>
</protein>
<dbReference type="Gene3D" id="3.40.50.720">
    <property type="entry name" value="NAD(P)-binding Rossmann-like Domain"/>
    <property type="match status" value="1"/>
</dbReference>
<proteinExistence type="predicted"/>
<dbReference type="FunFam" id="3.40.50.720:FF:000304">
    <property type="entry name" value="UDP-glucose 4,6-dehydratase"/>
    <property type="match status" value="1"/>
</dbReference>
<keyword evidence="2" id="KW-0520">NAD</keyword>
<evidence type="ECO:0000256" key="3">
    <source>
        <dbReference type="ARBA" id="ARBA00023239"/>
    </source>
</evidence>
<dbReference type="InterPro" id="IPR016040">
    <property type="entry name" value="NAD(P)-bd_dom"/>
</dbReference>
<dbReference type="CDD" id="cd05246">
    <property type="entry name" value="dTDP_GD_SDR_e"/>
    <property type="match status" value="1"/>
</dbReference>
<dbReference type="Proteomes" id="UP001190700">
    <property type="component" value="Unassembled WGS sequence"/>
</dbReference>
<dbReference type="SUPFAM" id="SSF51735">
    <property type="entry name" value="NAD(P)-binding Rossmann-fold domains"/>
    <property type="match status" value="1"/>
</dbReference>